<keyword evidence="12" id="KW-1185">Reference proteome</keyword>
<evidence type="ECO:0000256" key="4">
    <source>
        <dbReference type="ARBA" id="ARBA00022532"/>
    </source>
</evidence>
<dbReference type="GO" id="GO:0004474">
    <property type="term" value="F:malate synthase activity"/>
    <property type="evidence" value="ECO:0007669"/>
    <property type="project" value="UniProtKB-EC"/>
</dbReference>
<keyword evidence="4 7" id="KW-0816">Tricarboxylic acid cycle</keyword>
<evidence type="ECO:0000259" key="8">
    <source>
        <dbReference type="Pfam" id="PF01274"/>
    </source>
</evidence>
<dbReference type="InterPro" id="IPR006252">
    <property type="entry name" value="Malate_synthA"/>
</dbReference>
<dbReference type="EC" id="2.3.3.9" evidence="2 7"/>
<dbReference type="InterPro" id="IPR044856">
    <property type="entry name" value="Malate_synth_C_sf"/>
</dbReference>
<dbReference type="PROSITE" id="PS00510">
    <property type="entry name" value="MALATE_SYNTHASE"/>
    <property type="match status" value="1"/>
</dbReference>
<keyword evidence="5 7" id="KW-0808">Transferase</keyword>
<proteinExistence type="inferred from homology"/>
<accession>A0ABU3TI86</accession>
<evidence type="ECO:0000313" key="11">
    <source>
        <dbReference type="EMBL" id="MDU0371089.1"/>
    </source>
</evidence>
<evidence type="ECO:0000259" key="10">
    <source>
        <dbReference type="Pfam" id="PF20659"/>
    </source>
</evidence>
<comment type="catalytic activity">
    <reaction evidence="6 7">
        <text>glyoxylate + acetyl-CoA + H2O = (S)-malate + CoA + H(+)</text>
        <dbReference type="Rhea" id="RHEA:18181"/>
        <dbReference type="ChEBI" id="CHEBI:15377"/>
        <dbReference type="ChEBI" id="CHEBI:15378"/>
        <dbReference type="ChEBI" id="CHEBI:15589"/>
        <dbReference type="ChEBI" id="CHEBI:36655"/>
        <dbReference type="ChEBI" id="CHEBI:57287"/>
        <dbReference type="ChEBI" id="CHEBI:57288"/>
        <dbReference type="EC" id="2.3.3.9"/>
    </reaction>
</comment>
<evidence type="ECO:0000313" key="12">
    <source>
        <dbReference type="Proteomes" id="UP001250698"/>
    </source>
</evidence>
<evidence type="ECO:0000256" key="1">
    <source>
        <dbReference type="ARBA" id="ARBA00006394"/>
    </source>
</evidence>
<evidence type="ECO:0000256" key="3">
    <source>
        <dbReference type="ARBA" id="ARBA00022435"/>
    </source>
</evidence>
<keyword evidence="11" id="KW-0012">Acyltransferase</keyword>
<feature type="domain" description="Malate synthase TIM barrel" evidence="8">
    <location>
        <begin position="172"/>
        <end position="416"/>
    </location>
</feature>
<evidence type="ECO:0000256" key="5">
    <source>
        <dbReference type="ARBA" id="ARBA00022679"/>
    </source>
</evidence>
<dbReference type="InterPro" id="IPR011076">
    <property type="entry name" value="Malate_synth_sf"/>
</dbReference>
<dbReference type="CDD" id="cd00727">
    <property type="entry name" value="malate_synt_A"/>
    <property type="match status" value="1"/>
</dbReference>
<comment type="pathway">
    <text evidence="7">Carbohydrate metabolism; glyoxylate cycle; (S)-malate from isocitrate: step 2/2.</text>
</comment>
<dbReference type="Gene3D" id="3.20.20.360">
    <property type="entry name" value="Malate synthase, domain 3"/>
    <property type="match status" value="1"/>
</dbReference>
<keyword evidence="3 7" id="KW-0329">Glyoxylate bypass</keyword>
<comment type="caution">
    <text evidence="11">The sequence shown here is derived from an EMBL/GenBank/DDBJ whole genome shotgun (WGS) entry which is preliminary data.</text>
</comment>
<dbReference type="Pfam" id="PF01274">
    <property type="entry name" value="MS_TIM-barrel"/>
    <property type="match status" value="1"/>
</dbReference>
<feature type="domain" description="Malate synthase N-terminal" evidence="9">
    <location>
        <begin position="21"/>
        <end position="82"/>
    </location>
</feature>
<dbReference type="SUPFAM" id="SSF51645">
    <property type="entry name" value="Malate synthase G"/>
    <property type="match status" value="1"/>
</dbReference>
<name>A0ABU3TI86_9BACT</name>
<dbReference type="InterPro" id="IPR046363">
    <property type="entry name" value="MS_N_TIM-barrel_dom"/>
</dbReference>
<dbReference type="Pfam" id="PF20656">
    <property type="entry name" value="MS_N"/>
    <property type="match status" value="1"/>
</dbReference>
<organism evidence="11 12">
    <name type="scientific">Hymenobacter endophyticus</name>
    <dbReference type="NCBI Taxonomy" id="3076335"/>
    <lineage>
        <taxon>Bacteria</taxon>
        <taxon>Pseudomonadati</taxon>
        <taxon>Bacteroidota</taxon>
        <taxon>Cytophagia</taxon>
        <taxon>Cytophagales</taxon>
        <taxon>Hymenobacteraceae</taxon>
        <taxon>Hymenobacter</taxon>
    </lineage>
</organism>
<dbReference type="InterPro" id="IPR048355">
    <property type="entry name" value="MS_C"/>
</dbReference>
<reference evidence="11 12" key="1">
    <citation type="submission" date="2023-10" db="EMBL/GenBank/DDBJ databases">
        <title>Hymenobacter endophyticus sp. nov., an isolate from the leaf tissues of wheat.</title>
        <authorList>
            <person name="Dai Y."/>
        </authorList>
    </citation>
    <scope>NUCLEOTIDE SEQUENCE [LARGE SCALE GENOMIC DNA]</scope>
    <source>
        <strain evidence="11 12">ZK17L-C2</strain>
    </source>
</reference>
<dbReference type="Gene3D" id="1.20.1220.12">
    <property type="entry name" value="Malate synthase, domain III"/>
    <property type="match status" value="1"/>
</dbReference>
<protein>
    <recommendedName>
        <fullName evidence="2 7">Malate synthase</fullName>
        <ecNumber evidence="2 7">2.3.3.9</ecNumber>
    </recommendedName>
</protein>
<comment type="similarity">
    <text evidence="1 7">Belongs to the malate synthase family.</text>
</comment>
<evidence type="ECO:0000256" key="7">
    <source>
        <dbReference type="RuleBase" id="RU000555"/>
    </source>
</evidence>
<dbReference type="PANTHER" id="PTHR42902">
    <property type="entry name" value="MALATE SYNTHASE"/>
    <property type="match status" value="1"/>
</dbReference>
<dbReference type="NCBIfam" id="TIGR01344">
    <property type="entry name" value="malate_syn_A"/>
    <property type="match status" value="1"/>
</dbReference>
<gene>
    <name evidence="11" type="primary">aceB</name>
    <name evidence="11" type="ORF">ROI90_11835</name>
</gene>
<dbReference type="Proteomes" id="UP001250698">
    <property type="component" value="Unassembled WGS sequence"/>
</dbReference>
<dbReference type="InterPro" id="IPR048356">
    <property type="entry name" value="MS_N"/>
</dbReference>
<dbReference type="EMBL" id="JAWDJT010000007">
    <property type="protein sequence ID" value="MDU0371089.1"/>
    <property type="molecule type" value="Genomic_DNA"/>
</dbReference>
<dbReference type="InterPro" id="IPR001465">
    <property type="entry name" value="Malate_synthase_TIM"/>
</dbReference>
<dbReference type="PANTHER" id="PTHR42902:SF1">
    <property type="entry name" value="MALATE SYNTHASE 1-RELATED"/>
    <property type="match status" value="1"/>
</dbReference>
<dbReference type="RefSeq" id="WP_315998559.1">
    <property type="nucleotide sequence ID" value="NZ_JAWDJT010000007.1"/>
</dbReference>
<dbReference type="InterPro" id="IPR019830">
    <property type="entry name" value="Malate_synthase_CS"/>
</dbReference>
<dbReference type="PIRSF" id="PIRSF001363">
    <property type="entry name" value="Malate_synth"/>
    <property type="match status" value="1"/>
</dbReference>
<evidence type="ECO:0000256" key="2">
    <source>
        <dbReference type="ARBA" id="ARBA00012636"/>
    </source>
</evidence>
<sequence>MPPFSDSQTLVPPPTYRTPERVKVLGQYSPEYAEILTPSALAFVAELHRRFDATRRALLQRREERQREFTSGRLPDFLPETRLIREKPWTVAPLPADLLDRRVEITGPVERKMIINALNSGARVFMADFEDSNSPTWANLVEGQRNLRDAVRRTISLSTPAKEYRLNEQTAVLMVRPRGWHLVEKHVLVDGEPISAALFDFGLYYFHNAHELCARGSGPYFYLPKIESHLEARLWNDVFGFAQWSMKMPKCTIKATVLIETLPAAFELNEILWELREHSAGLNCGRWDYIFSYIKRLGRRPEFRLPDRAEVTMTVPFMAAYSQLVVQTCHRRGVHAIGGMAAQIPIKNDLEANEAALEKVRQDKIREARNGHDGTWVAHPGLVPVALDVFDDLMPQPNQIINKREDVHVTAADLVRAPQGLITAAGLRLNIDVAVQYLESWLRGNGCVPIYNLMEDAATAEISRAQVWQWLHTPGTTLQDGRPVTVELYRSFVPDQLAKIKALVGEQPYEAGRYLEAARLFDQLVTSEQFIEFLTVPAYEQLT</sequence>
<evidence type="ECO:0000259" key="9">
    <source>
        <dbReference type="Pfam" id="PF20656"/>
    </source>
</evidence>
<feature type="domain" description="Malate synthase C-terminal" evidence="10">
    <location>
        <begin position="422"/>
        <end position="542"/>
    </location>
</feature>
<evidence type="ECO:0000256" key="6">
    <source>
        <dbReference type="ARBA" id="ARBA00047918"/>
    </source>
</evidence>
<dbReference type="Pfam" id="PF20659">
    <property type="entry name" value="MS_C"/>
    <property type="match status" value="1"/>
</dbReference>